<organism evidence="1 2">
    <name type="scientific">Halorarum halophilum</name>
    <dbReference type="NCBI Taxonomy" id="2743090"/>
    <lineage>
        <taxon>Archaea</taxon>
        <taxon>Methanobacteriati</taxon>
        <taxon>Methanobacteriota</taxon>
        <taxon>Stenosarchaea group</taxon>
        <taxon>Halobacteria</taxon>
        <taxon>Halobacteriales</taxon>
        <taxon>Haloferacaceae</taxon>
        <taxon>Halorarum</taxon>
    </lineage>
</organism>
<name>A0A7D5KDW7_9EURY</name>
<dbReference type="RefSeq" id="WP_179169352.1">
    <property type="nucleotide sequence ID" value="NZ_CP058529.1"/>
</dbReference>
<keyword evidence="2" id="KW-1185">Reference proteome</keyword>
<dbReference type="AlphaFoldDB" id="A0A7D5KDW7"/>
<dbReference type="Pfam" id="PF19842">
    <property type="entry name" value="YqeC"/>
    <property type="match status" value="1"/>
</dbReference>
<dbReference type="GeneID" id="56029070"/>
<dbReference type="EMBL" id="CP058529">
    <property type="protein sequence ID" value="QLG27777.1"/>
    <property type="molecule type" value="Genomic_DNA"/>
</dbReference>
<evidence type="ECO:0000313" key="1">
    <source>
        <dbReference type="EMBL" id="QLG27777.1"/>
    </source>
</evidence>
<evidence type="ECO:0000313" key="2">
    <source>
        <dbReference type="Proteomes" id="UP000509750"/>
    </source>
</evidence>
<sequence>MTPAEALPSDGLVAVVGAGGKKTTLYALAGATDRAVVTATVRIPIFDEHVARVEATDDPIAALADADAGDFPLGLVPEQERPDRYRGYDRDVVDGLAAAHDDPVFVKADGARMREFKAPSDREPQVPDGADAVIPVASVHAVGKPLTGEVVHRPERVSAITGIDVGEEITAEAVGAVLASTGGGLKGVPEGATVVPLVNKVDDEGDEQVAREVAEAAMAADESGRIDRVVLARMLDGTVVDVIR</sequence>
<gene>
    <name evidence="1" type="primary">yqeC</name>
    <name evidence="1" type="ORF">HUG10_09515</name>
</gene>
<dbReference type="KEGG" id="halg:HUG10_09515"/>
<dbReference type="InterPro" id="IPR017587">
    <property type="entry name" value="YqeC"/>
</dbReference>
<accession>A0A7D5KDW7</accession>
<dbReference type="Proteomes" id="UP000509750">
    <property type="component" value="Chromosome"/>
</dbReference>
<reference evidence="1 2" key="1">
    <citation type="submission" date="2020-07" db="EMBL/GenBank/DDBJ databases">
        <title>Gai3-2, isolated from salt lake.</title>
        <authorList>
            <person name="Cui H."/>
            <person name="Shi X."/>
        </authorList>
    </citation>
    <scope>NUCLEOTIDE SEQUENCE [LARGE SCALE GENOMIC DNA]</scope>
    <source>
        <strain evidence="1 2">Gai3-2</strain>
    </source>
</reference>
<proteinExistence type="predicted"/>
<protein>
    <submittedName>
        <fullName evidence="1">Putative selenium-dependent hydroxylase accessory protein YqeC</fullName>
    </submittedName>
</protein>
<dbReference type="NCBIfam" id="TIGR03172">
    <property type="entry name" value="selenium cofactor biosynthesis protein YqeC"/>
    <property type="match status" value="1"/>
</dbReference>
<dbReference type="OrthoDB" id="291404at2157"/>